<gene>
    <name evidence="2" type="ORF">FDT80_04445</name>
</gene>
<sequence>MNKIINMIIRQLTRKLVNKGVNAGINKASSLGRKRQAPQLTDDDGTPVEADAPAPTAEQMRQQKQARKMARQTRQAAKVMRRSMRG</sequence>
<accession>A0A5S3PQL3</accession>
<proteinExistence type="predicted"/>
<reference evidence="2 3" key="1">
    <citation type="submission" date="2019-05" db="EMBL/GenBank/DDBJ databases">
        <title>Sulfitobacter sabulilitoris sp. nov., isolated from a marine sand.</title>
        <authorList>
            <person name="Yoon J.-H."/>
        </authorList>
    </citation>
    <scope>NUCLEOTIDE SEQUENCE [LARGE SCALE GENOMIC DNA]</scope>
    <source>
        <strain evidence="2 3">HSMS-29</strain>
    </source>
</reference>
<feature type="region of interest" description="Disordered" evidence="1">
    <location>
        <begin position="27"/>
        <end position="86"/>
    </location>
</feature>
<evidence type="ECO:0000313" key="3">
    <source>
        <dbReference type="Proteomes" id="UP000309550"/>
    </source>
</evidence>
<evidence type="ECO:0000256" key="1">
    <source>
        <dbReference type="SAM" id="MobiDB-lite"/>
    </source>
</evidence>
<dbReference type="EMBL" id="VANS01000001">
    <property type="protein sequence ID" value="TMM54835.1"/>
    <property type="molecule type" value="Genomic_DNA"/>
</dbReference>
<dbReference type="OrthoDB" id="7871856at2"/>
<evidence type="ECO:0000313" key="2">
    <source>
        <dbReference type="EMBL" id="TMM54835.1"/>
    </source>
</evidence>
<name>A0A5S3PQL3_9RHOB</name>
<protein>
    <submittedName>
        <fullName evidence="2">Uncharacterized protein</fullName>
    </submittedName>
</protein>
<dbReference type="AlphaFoldDB" id="A0A5S3PQL3"/>
<dbReference type="Proteomes" id="UP000309550">
    <property type="component" value="Unassembled WGS sequence"/>
</dbReference>
<keyword evidence="3" id="KW-1185">Reference proteome</keyword>
<comment type="caution">
    <text evidence="2">The sequence shown here is derived from an EMBL/GenBank/DDBJ whole genome shotgun (WGS) entry which is preliminary data.</text>
</comment>
<organism evidence="2 3">
    <name type="scientific">Sulfitobacter sabulilitoris</name>
    <dbReference type="NCBI Taxonomy" id="2562655"/>
    <lineage>
        <taxon>Bacteria</taxon>
        <taxon>Pseudomonadati</taxon>
        <taxon>Pseudomonadota</taxon>
        <taxon>Alphaproteobacteria</taxon>
        <taxon>Rhodobacterales</taxon>
        <taxon>Roseobacteraceae</taxon>
        <taxon>Sulfitobacter</taxon>
    </lineage>
</organism>
<dbReference type="RefSeq" id="WP_138661007.1">
    <property type="nucleotide sequence ID" value="NZ_VANS01000001.1"/>
</dbReference>